<evidence type="ECO:0000256" key="1">
    <source>
        <dbReference type="ARBA" id="ARBA00007447"/>
    </source>
</evidence>
<dbReference type="EMBL" id="CAJVPJ010000963">
    <property type="protein sequence ID" value="CAG8567953.1"/>
    <property type="molecule type" value="Genomic_DNA"/>
</dbReference>
<keyword evidence="7 8" id="KW-1015">Disulfide bond</keyword>
<keyword evidence="13" id="KW-1185">Reference proteome</keyword>
<dbReference type="AlphaFoldDB" id="A0A9N9BLL7"/>
<evidence type="ECO:0000256" key="4">
    <source>
        <dbReference type="ARBA" id="ARBA00022750"/>
    </source>
</evidence>
<dbReference type="PANTHER" id="PTHR47966:SF51">
    <property type="entry name" value="BETA-SITE APP-CLEAVING ENZYME, ISOFORM A-RELATED"/>
    <property type="match status" value="1"/>
</dbReference>
<sequence length="237" mass="25349">MKFTYILTFALAITAGNINAVPVSTGNSIPIKKNELSDKLTWKEKYAIHSKVAFLKFKDYTESLVKKGTAGITNEEFQNLVEQFSKPIFAATTDRIPEGSQQTNGTASGGAPNNGTTGNGNEPLTDEGNDIGYFGPIDIGGQTFNVIFDTGSSDLWVPGPKCKDAACTQHTPFDPTKSNTFSTNNQPFQIRYGTGSVAGVIATDDVTVAGFTAKKQTFGLTTTESQDFANSPFDGIM</sequence>
<feature type="compositionally biased region" description="Low complexity" evidence="9">
    <location>
        <begin position="103"/>
        <end position="121"/>
    </location>
</feature>
<dbReference type="OrthoDB" id="15189at2759"/>
<keyword evidence="6" id="KW-0865">Zymogen</keyword>
<gene>
    <name evidence="12" type="ORF">POCULU_LOCUS5845</name>
</gene>
<dbReference type="GO" id="GO:0004190">
    <property type="term" value="F:aspartic-type endopeptidase activity"/>
    <property type="evidence" value="ECO:0007669"/>
    <property type="project" value="UniProtKB-KW"/>
</dbReference>
<evidence type="ECO:0000313" key="12">
    <source>
        <dbReference type="EMBL" id="CAG8567953.1"/>
    </source>
</evidence>
<dbReference type="InterPro" id="IPR001969">
    <property type="entry name" value="Aspartic_peptidase_AS"/>
</dbReference>
<dbReference type="GO" id="GO:0006508">
    <property type="term" value="P:proteolysis"/>
    <property type="evidence" value="ECO:0007669"/>
    <property type="project" value="UniProtKB-KW"/>
</dbReference>
<dbReference type="InterPro" id="IPR001461">
    <property type="entry name" value="Aspartic_peptidase_A1"/>
</dbReference>
<evidence type="ECO:0000256" key="2">
    <source>
        <dbReference type="ARBA" id="ARBA00022670"/>
    </source>
</evidence>
<comment type="caution">
    <text evidence="12">The sequence shown here is derived from an EMBL/GenBank/DDBJ whole genome shotgun (WGS) entry which is preliminary data.</text>
</comment>
<feature type="domain" description="Peptidase A1" evidence="11">
    <location>
        <begin position="133"/>
        <end position="237"/>
    </location>
</feature>
<dbReference type="PANTHER" id="PTHR47966">
    <property type="entry name" value="BETA-SITE APP-CLEAVING ENZYME, ISOFORM A-RELATED"/>
    <property type="match status" value="1"/>
</dbReference>
<dbReference type="InterPro" id="IPR033121">
    <property type="entry name" value="PEPTIDASE_A1"/>
</dbReference>
<keyword evidence="5" id="KW-0378">Hydrolase</keyword>
<dbReference type="InterPro" id="IPR021109">
    <property type="entry name" value="Peptidase_aspartic_dom_sf"/>
</dbReference>
<feature type="disulfide bond" evidence="8">
    <location>
        <begin position="162"/>
        <end position="167"/>
    </location>
</feature>
<dbReference type="Proteomes" id="UP000789572">
    <property type="component" value="Unassembled WGS sequence"/>
</dbReference>
<comment type="similarity">
    <text evidence="1">Belongs to the peptidase A1 family.</text>
</comment>
<feature type="signal peptide" evidence="10">
    <location>
        <begin position="1"/>
        <end position="20"/>
    </location>
</feature>
<dbReference type="FunFam" id="2.40.70.10:FF:000008">
    <property type="entry name" value="Cathepsin D"/>
    <property type="match status" value="1"/>
</dbReference>
<proteinExistence type="inferred from homology"/>
<organism evidence="12 13">
    <name type="scientific">Paraglomus occultum</name>
    <dbReference type="NCBI Taxonomy" id="144539"/>
    <lineage>
        <taxon>Eukaryota</taxon>
        <taxon>Fungi</taxon>
        <taxon>Fungi incertae sedis</taxon>
        <taxon>Mucoromycota</taxon>
        <taxon>Glomeromycotina</taxon>
        <taxon>Glomeromycetes</taxon>
        <taxon>Paraglomerales</taxon>
        <taxon>Paraglomeraceae</taxon>
        <taxon>Paraglomus</taxon>
    </lineage>
</organism>
<evidence type="ECO:0000256" key="10">
    <source>
        <dbReference type="SAM" id="SignalP"/>
    </source>
</evidence>
<feature type="region of interest" description="Disordered" evidence="9">
    <location>
        <begin position="97"/>
        <end position="129"/>
    </location>
</feature>
<evidence type="ECO:0000259" key="11">
    <source>
        <dbReference type="PROSITE" id="PS51767"/>
    </source>
</evidence>
<dbReference type="CDD" id="cd05471">
    <property type="entry name" value="pepsin_like"/>
    <property type="match status" value="1"/>
</dbReference>
<keyword evidence="4" id="KW-0064">Aspartyl protease</keyword>
<keyword evidence="2" id="KW-0645">Protease</keyword>
<dbReference type="Pfam" id="PF00026">
    <property type="entry name" value="Asp"/>
    <property type="match status" value="1"/>
</dbReference>
<reference evidence="12" key="1">
    <citation type="submission" date="2021-06" db="EMBL/GenBank/DDBJ databases">
        <authorList>
            <person name="Kallberg Y."/>
            <person name="Tangrot J."/>
            <person name="Rosling A."/>
        </authorList>
    </citation>
    <scope>NUCLEOTIDE SEQUENCE</scope>
    <source>
        <strain evidence="12">IA702</strain>
    </source>
</reference>
<accession>A0A9N9BLL7</accession>
<evidence type="ECO:0000313" key="13">
    <source>
        <dbReference type="Proteomes" id="UP000789572"/>
    </source>
</evidence>
<evidence type="ECO:0000256" key="3">
    <source>
        <dbReference type="ARBA" id="ARBA00022729"/>
    </source>
</evidence>
<dbReference type="Gene3D" id="2.40.70.10">
    <property type="entry name" value="Acid Proteases"/>
    <property type="match status" value="1"/>
</dbReference>
<feature type="chain" id="PRO_5040329334" evidence="10">
    <location>
        <begin position="21"/>
        <end position="237"/>
    </location>
</feature>
<evidence type="ECO:0000256" key="9">
    <source>
        <dbReference type="SAM" id="MobiDB-lite"/>
    </source>
</evidence>
<evidence type="ECO:0000256" key="6">
    <source>
        <dbReference type="ARBA" id="ARBA00023145"/>
    </source>
</evidence>
<dbReference type="SUPFAM" id="SSF50630">
    <property type="entry name" value="Acid proteases"/>
    <property type="match status" value="1"/>
</dbReference>
<evidence type="ECO:0000256" key="5">
    <source>
        <dbReference type="ARBA" id="ARBA00022801"/>
    </source>
</evidence>
<evidence type="ECO:0000256" key="7">
    <source>
        <dbReference type="ARBA" id="ARBA00023157"/>
    </source>
</evidence>
<dbReference type="InterPro" id="IPR034164">
    <property type="entry name" value="Pepsin-like_dom"/>
</dbReference>
<protein>
    <submittedName>
        <fullName evidence="12">4863_t:CDS:1</fullName>
    </submittedName>
</protein>
<keyword evidence="3 10" id="KW-0732">Signal</keyword>
<dbReference type="PROSITE" id="PS00141">
    <property type="entry name" value="ASP_PROTEASE"/>
    <property type="match status" value="1"/>
</dbReference>
<evidence type="ECO:0000256" key="8">
    <source>
        <dbReference type="PIRSR" id="PIRSR601461-2"/>
    </source>
</evidence>
<feature type="non-terminal residue" evidence="12">
    <location>
        <position position="237"/>
    </location>
</feature>
<name>A0A9N9BLL7_9GLOM</name>
<dbReference type="PROSITE" id="PS51767">
    <property type="entry name" value="PEPTIDASE_A1"/>
    <property type="match status" value="1"/>
</dbReference>